<evidence type="ECO:0000256" key="1">
    <source>
        <dbReference type="SAM" id="Phobius"/>
    </source>
</evidence>
<evidence type="ECO:0000313" key="4">
    <source>
        <dbReference type="RefSeq" id="XP_023387467.1"/>
    </source>
</evidence>
<organism evidence="2 3">
    <name type="scientific">Pteropus vampyrus</name>
    <name type="common">Large flying fox</name>
    <dbReference type="NCBI Taxonomy" id="132908"/>
    <lineage>
        <taxon>Eukaryota</taxon>
        <taxon>Metazoa</taxon>
        <taxon>Chordata</taxon>
        <taxon>Craniata</taxon>
        <taxon>Vertebrata</taxon>
        <taxon>Euteleostomi</taxon>
        <taxon>Mammalia</taxon>
        <taxon>Eutheria</taxon>
        <taxon>Laurasiatheria</taxon>
        <taxon>Chiroptera</taxon>
        <taxon>Yinpterochiroptera</taxon>
        <taxon>Pteropodoidea</taxon>
        <taxon>Pteropodidae</taxon>
        <taxon>Pteropodinae</taxon>
        <taxon>Pteropus</taxon>
    </lineage>
</organism>
<dbReference type="RefSeq" id="XP_023387467.1">
    <property type="nucleotide sequence ID" value="XM_023531699.1"/>
</dbReference>
<evidence type="ECO:0000313" key="2">
    <source>
        <dbReference type="Proteomes" id="UP000515202"/>
    </source>
</evidence>
<protein>
    <submittedName>
        <fullName evidence="3 4">Small integral membrane protein 6</fullName>
    </submittedName>
</protein>
<feature type="transmembrane region" description="Helical" evidence="1">
    <location>
        <begin position="23"/>
        <end position="49"/>
    </location>
</feature>
<name>A0A6P6CJ10_PTEVA</name>
<dbReference type="GeneID" id="105293408"/>
<reference evidence="3 4" key="1">
    <citation type="submission" date="2025-04" db="UniProtKB">
        <authorList>
            <consortium name="RefSeq"/>
        </authorList>
    </citation>
    <scope>IDENTIFICATION</scope>
    <source>
        <tissue evidence="3 4">Kidney</tissue>
    </source>
</reference>
<dbReference type="AlphaFoldDB" id="A0A6P6CJ10"/>
<evidence type="ECO:0000313" key="3">
    <source>
        <dbReference type="RefSeq" id="XP_023387466.1"/>
    </source>
</evidence>
<accession>A0A6P6CJ10</accession>
<keyword evidence="2" id="KW-1185">Reference proteome</keyword>
<gene>
    <name evidence="3 4" type="primary">SMIM6</name>
</gene>
<keyword evidence="1" id="KW-1133">Transmembrane helix</keyword>
<dbReference type="Proteomes" id="UP000515202">
    <property type="component" value="Unplaced"/>
</dbReference>
<keyword evidence="1" id="KW-0812">Transmembrane</keyword>
<dbReference type="KEGG" id="pvp:105293408"/>
<keyword evidence="1" id="KW-0472">Membrane</keyword>
<dbReference type="RefSeq" id="XP_023387466.1">
    <property type="nucleotide sequence ID" value="XM_023531698.1"/>
</dbReference>
<sequence>MDSLITKPWRIWNDEFWQRPWDLGGLAVISLFVIVVLFLTLFATIFGILSPPEVTHKYEES</sequence>
<proteinExistence type="predicted"/>
<dbReference type="CTD" id="100130933"/>